<accession>A0A4P9WW14</accession>
<sequence length="144" mass="16027">MVSACPQRAPATRRRKQALMAVAVAAMMAGSAHADRLIAVPRDFSKAQKEKGNTPCGQRWDNFKLDRVMTIRSMNYESARCLTCFSVQDADSKKDPYYLLGVGTKESSGIEVPKKVYEHFAADKKSASSELQQGSMYVGHGRYW</sequence>
<feature type="signal peptide" evidence="1">
    <location>
        <begin position="1"/>
        <end position="34"/>
    </location>
</feature>
<evidence type="ECO:0000313" key="2">
    <source>
        <dbReference type="EMBL" id="RKO95376.1"/>
    </source>
</evidence>
<protein>
    <submittedName>
        <fullName evidence="2">Uncharacterized protein</fullName>
    </submittedName>
</protein>
<proteinExistence type="predicted"/>
<organism evidence="2 3">
    <name type="scientific">Caulochytrium protostelioides</name>
    <dbReference type="NCBI Taxonomy" id="1555241"/>
    <lineage>
        <taxon>Eukaryota</taxon>
        <taxon>Fungi</taxon>
        <taxon>Fungi incertae sedis</taxon>
        <taxon>Chytridiomycota</taxon>
        <taxon>Chytridiomycota incertae sedis</taxon>
        <taxon>Chytridiomycetes</taxon>
        <taxon>Caulochytriales</taxon>
        <taxon>Caulochytriaceae</taxon>
        <taxon>Caulochytrium</taxon>
    </lineage>
</organism>
<keyword evidence="1" id="KW-0732">Signal</keyword>
<evidence type="ECO:0000256" key="1">
    <source>
        <dbReference type="SAM" id="SignalP"/>
    </source>
</evidence>
<name>A0A4P9WW14_9FUNG</name>
<evidence type="ECO:0000313" key="3">
    <source>
        <dbReference type="Proteomes" id="UP000268535"/>
    </source>
</evidence>
<feature type="chain" id="PRO_5021027358" evidence="1">
    <location>
        <begin position="35"/>
        <end position="144"/>
    </location>
</feature>
<reference evidence="3" key="1">
    <citation type="journal article" date="2018" name="Nat. Microbiol.">
        <title>Leveraging single-cell genomics to expand the fungal tree of life.</title>
        <authorList>
            <person name="Ahrendt S.R."/>
            <person name="Quandt C.A."/>
            <person name="Ciobanu D."/>
            <person name="Clum A."/>
            <person name="Salamov A."/>
            <person name="Andreopoulos B."/>
            <person name="Cheng J.F."/>
            <person name="Woyke T."/>
            <person name="Pelin A."/>
            <person name="Henrissat B."/>
            <person name="Reynolds N.K."/>
            <person name="Benny G.L."/>
            <person name="Smith M.E."/>
            <person name="James T.Y."/>
            <person name="Grigoriev I.V."/>
        </authorList>
    </citation>
    <scope>NUCLEOTIDE SEQUENCE [LARGE SCALE GENOMIC DNA]</scope>
    <source>
        <strain evidence="3">ATCC 52028</strain>
    </source>
</reference>
<dbReference type="AlphaFoldDB" id="A0A4P9WW14"/>
<dbReference type="EMBL" id="ML011962">
    <property type="protein sequence ID" value="RKO95376.1"/>
    <property type="molecule type" value="Genomic_DNA"/>
</dbReference>
<dbReference type="Proteomes" id="UP000268535">
    <property type="component" value="Unassembled WGS sequence"/>
</dbReference>
<gene>
    <name evidence="2" type="ORF">CAUPRSCDRAFT_12924</name>
</gene>